<dbReference type="AlphaFoldDB" id="A0A2N9AX65"/>
<dbReference type="InterPro" id="IPR008160">
    <property type="entry name" value="Collagen"/>
</dbReference>
<dbReference type="Pfam" id="PF01391">
    <property type="entry name" value="Collagen"/>
    <property type="match status" value="1"/>
</dbReference>
<sequence>MPTTRDLGARKPATSRAVWPTLSPILIALGLVLAGPAAAQSQGETQSRAARAKAPSPPVQPIQIWDARIEGGDLRMSGSVGKSGVTVILDDDISVLSDRRGRFEFRLPYRPATCVAMVKAGENEREAVVANCAPEGPAGKAGEQGPAGPQGSAGLQGPPGAAGPKGDPGPKGEQGAKGEQGLKGETGPKGEAGLAGPPGAPGPKGEQGLKGEPGAKGERGPKGDPGSKGETAATVSAPFRVVRARACSDSGCTLSCDAGEVLASATCQTGGAATLDGDTKASCAAGSSGMVGICARP</sequence>
<proteinExistence type="predicted"/>
<evidence type="ECO:0000313" key="2">
    <source>
        <dbReference type="EMBL" id="SOR31911.1"/>
    </source>
</evidence>
<dbReference type="EMBL" id="LT962688">
    <property type="protein sequence ID" value="SOR31911.1"/>
    <property type="molecule type" value="Genomic_DNA"/>
</dbReference>
<dbReference type="Proteomes" id="UP000233769">
    <property type="component" value="Chromosome tk0001"/>
</dbReference>
<gene>
    <name evidence="2" type="ORF">TK0001_5335</name>
</gene>
<feature type="compositionally biased region" description="Basic and acidic residues" evidence="1">
    <location>
        <begin position="168"/>
        <end position="188"/>
    </location>
</feature>
<reference evidence="3" key="1">
    <citation type="submission" date="2017-10" db="EMBL/GenBank/DDBJ databases">
        <authorList>
            <person name="Regsiter A."/>
            <person name="William W."/>
        </authorList>
    </citation>
    <scope>NUCLEOTIDE SEQUENCE [LARGE SCALE GENOMIC DNA]</scope>
</reference>
<evidence type="ECO:0008006" key="4">
    <source>
        <dbReference type="Google" id="ProtNLM"/>
    </source>
</evidence>
<dbReference type="PANTHER" id="PTHR24637:SF421">
    <property type="entry name" value="CUTICLE COLLAGEN DPY-2"/>
    <property type="match status" value="1"/>
</dbReference>
<organism evidence="2 3">
    <name type="scientific">Methylorubrum extorquens</name>
    <name type="common">Methylobacterium dichloromethanicum</name>
    <name type="synonym">Methylobacterium extorquens</name>
    <dbReference type="NCBI Taxonomy" id="408"/>
    <lineage>
        <taxon>Bacteria</taxon>
        <taxon>Pseudomonadati</taxon>
        <taxon>Pseudomonadota</taxon>
        <taxon>Alphaproteobacteria</taxon>
        <taxon>Hyphomicrobiales</taxon>
        <taxon>Methylobacteriaceae</taxon>
        <taxon>Methylorubrum</taxon>
    </lineage>
</organism>
<feature type="compositionally biased region" description="Basic and acidic residues" evidence="1">
    <location>
        <begin position="207"/>
        <end position="227"/>
    </location>
</feature>
<evidence type="ECO:0000256" key="1">
    <source>
        <dbReference type="SAM" id="MobiDB-lite"/>
    </source>
</evidence>
<feature type="compositionally biased region" description="Low complexity" evidence="1">
    <location>
        <begin position="135"/>
        <end position="165"/>
    </location>
</feature>
<evidence type="ECO:0000313" key="3">
    <source>
        <dbReference type="Proteomes" id="UP000233769"/>
    </source>
</evidence>
<name>A0A2N9AX65_METEX</name>
<accession>A0A2N9AX65</accession>
<protein>
    <recommendedName>
        <fullName evidence="4">Collagen-like protein</fullName>
    </recommendedName>
</protein>
<dbReference type="PANTHER" id="PTHR24637">
    <property type="entry name" value="COLLAGEN"/>
    <property type="match status" value="1"/>
</dbReference>
<feature type="region of interest" description="Disordered" evidence="1">
    <location>
        <begin position="135"/>
        <end position="234"/>
    </location>
</feature>